<keyword evidence="2 5" id="KW-0442">Lipid degradation</keyword>
<evidence type="ECO:0000313" key="8">
    <source>
        <dbReference type="Proteomes" id="UP001280121"/>
    </source>
</evidence>
<keyword evidence="8" id="KW-1185">Reference proteome</keyword>
<gene>
    <name evidence="7" type="ORF">Ddye_017217</name>
</gene>
<sequence>MIHLNITDNFFLVGKQNLDGENARIADYFDVIAGTSTGSILTAMLTVPDPNKKDRPLYAASQITKFYQDWGPQIFKKDRKIASSQAGDNEKSQRNIADEEGFLTKVVTWIGSTLSTSNFAEMLLGLIAQYNSIDSIPGLENTPYKNLSRVLFSDTLSKTTIVIPTFSLTNCKPLIFSSNMASYLNWDDDYDDEVRLSDVVLGSTAAPKPCLHYVKRRD</sequence>
<dbReference type="GO" id="GO:0004620">
    <property type="term" value="F:phospholipase activity"/>
    <property type="evidence" value="ECO:0007669"/>
    <property type="project" value="TreeGrafter"/>
</dbReference>
<evidence type="ECO:0000256" key="2">
    <source>
        <dbReference type="ARBA" id="ARBA00022963"/>
    </source>
</evidence>
<evidence type="ECO:0000256" key="4">
    <source>
        <dbReference type="PROSITE-ProRule" id="PRU01161"/>
    </source>
</evidence>
<dbReference type="PROSITE" id="PS51635">
    <property type="entry name" value="PNPLA"/>
    <property type="match status" value="1"/>
</dbReference>
<comment type="caution">
    <text evidence="7">The sequence shown here is derived from an EMBL/GenBank/DDBJ whole genome shotgun (WGS) entry which is preliminary data.</text>
</comment>
<evidence type="ECO:0000256" key="1">
    <source>
        <dbReference type="ARBA" id="ARBA00010240"/>
    </source>
</evidence>
<dbReference type="EC" id="3.1.1.-" evidence="5"/>
<dbReference type="InterPro" id="IPR016035">
    <property type="entry name" value="Acyl_Trfase/lysoPLipase"/>
</dbReference>
<comment type="function">
    <text evidence="5">Lipolytic acyl hydrolase (LAH).</text>
</comment>
<feature type="short sequence motif" description="GXSXG" evidence="4">
    <location>
        <begin position="34"/>
        <end position="38"/>
    </location>
</feature>
<dbReference type="Gene3D" id="3.40.1090.10">
    <property type="entry name" value="Cytosolic phospholipase A2 catalytic domain"/>
    <property type="match status" value="1"/>
</dbReference>
<dbReference type="EMBL" id="JANJYI010000005">
    <property type="protein sequence ID" value="KAK2649728.1"/>
    <property type="molecule type" value="Genomic_DNA"/>
</dbReference>
<dbReference type="Proteomes" id="UP001280121">
    <property type="component" value="Unassembled WGS sequence"/>
</dbReference>
<comment type="caution">
    <text evidence="4">Lacks conserved residue(s) required for the propagation of feature annotation.</text>
</comment>
<dbReference type="AlphaFoldDB" id="A0AAD9X0R7"/>
<protein>
    <recommendedName>
        <fullName evidence="5">Patatin</fullName>
        <ecNumber evidence="5">3.1.1.-</ecNumber>
    </recommendedName>
</protein>
<dbReference type="SUPFAM" id="SSF52151">
    <property type="entry name" value="FabD/lysophospholipase-like"/>
    <property type="match status" value="1"/>
</dbReference>
<keyword evidence="5" id="KW-0378">Hydrolase</keyword>
<dbReference type="GO" id="GO:0047372">
    <property type="term" value="F:monoacylglycerol lipase activity"/>
    <property type="evidence" value="ECO:0007669"/>
    <property type="project" value="TreeGrafter"/>
</dbReference>
<evidence type="ECO:0000256" key="5">
    <source>
        <dbReference type="RuleBase" id="RU361262"/>
    </source>
</evidence>
<dbReference type="PANTHER" id="PTHR32176">
    <property type="entry name" value="XYLOSE ISOMERASE"/>
    <property type="match status" value="1"/>
</dbReference>
<proteinExistence type="inferred from homology"/>
<feature type="domain" description="PNPLA" evidence="6">
    <location>
        <begin position="1"/>
        <end position="218"/>
    </location>
</feature>
<dbReference type="PANTHER" id="PTHR32176:SF115">
    <property type="entry name" value="PATATIN-LIKE PROTEIN 3"/>
    <property type="match status" value="1"/>
</dbReference>
<dbReference type="Pfam" id="PF01734">
    <property type="entry name" value="Patatin"/>
    <property type="match status" value="1"/>
</dbReference>
<comment type="domain">
    <text evidence="5">The nitrogen atoms of the two glycine residues in the GGXR motif define the oxyanion hole, and stabilize the oxyanion that forms during the nucleophilic attack by the catalytic serine during substrate cleavage.</text>
</comment>
<evidence type="ECO:0000256" key="3">
    <source>
        <dbReference type="ARBA" id="ARBA00023098"/>
    </source>
</evidence>
<dbReference type="GO" id="GO:0016042">
    <property type="term" value="P:lipid catabolic process"/>
    <property type="evidence" value="ECO:0007669"/>
    <property type="project" value="UniProtKB-KW"/>
</dbReference>
<reference evidence="7" key="1">
    <citation type="journal article" date="2023" name="Plant J.">
        <title>Genome sequences and population genomics provide insights into the demographic history, inbreeding, and mutation load of two 'living fossil' tree species of Dipteronia.</title>
        <authorList>
            <person name="Feng Y."/>
            <person name="Comes H.P."/>
            <person name="Chen J."/>
            <person name="Zhu S."/>
            <person name="Lu R."/>
            <person name="Zhang X."/>
            <person name="Li P."/>
            <person name="Qiu J."/>
            <person name="Olsen K.M."/>
            <person name="Qiu Y."/>
        </authorList>
    </citation>
    <scope>NUCLEOTIDE SEQUENCE</scope>
    <source>
        <strain evidence="7">KIB01</strain>
    </source>
</reference>
<evidence type="ECO:0000259" key="6">
    <source>
        <dbReference type="PROSITE" id="PS51635"/>
    </source>
</evidence>
<comment type="similarity">
    <text evidence="1 5">Belongs to the patatin family.</text>
</comment>
<name>A0AAD9X0R7_9ROSI</name>
<evidence type="ECO:0000313" key="7">
    <source>
        <dbReference type="EMBL" id="KAK2649728.1"/>
    </source>
</evidence>
<organism evidence="7 8">
    <name type="scientific">Dipteronia dyeriana</name>
    <dbReference type="NCBI Taxonomy" id="168575"/>
    <lineage>
        <taxon>Eukaryota</taxon>
        <taxon>Viridiplantae</taxon>
        <taxon>Streptophyta</taxon>
        <taxon>Embryophyta</taxon>
        <taxon>Tracheophyta</taxon>
        <taxon>Spermatophyta</taxon>
        <taxon>Magnoliopsida</taxon>
        <taxon>eudicotyledons</taxon>
        <taxon>Gunneridae</taxon>
        <taxon>Pentapetalae</taxon>
        <taxon>rosids</taxon>
        <taxon>malvids</taxon>
        <taxon>Sapindales</taxon>
        <taxon>Sapindaceae</taxon>
        <taxon>Hippocastanoideae</taxon>
        <taxon>Acereae</taxon>
        <taxon>Dipteronia</taxon>
    </lineage>
</organism>
<keyword evidence="3 5" id="KW-0443">Lipid metabolism</keyword>
<dbReference type="InterPro" id="IPR002641">
    <property type="entry name" value="PNPLA_dom"/>
</dbReference>
<accession>A0AAD9X0R7</accession>